<dbReference type="AlphaFoldDB" id="A0A098VXR3"/>
<keyword evidence="14" id="KW-1185">Reference proteome</keyword>
<evidence type="ECO:0000256" key="1">
    <source>
        <dbReference type="ARBA" id="ARBA00004141"/>
    </source>
</evidence>
<organism evidence="13 14">
    <name type="scientific">Mitosporidium daphniae</name>
    <dbReference type="NCBI Taxonomy" id="1485682"/>
    <lineage>
        <taxon>Eukaryota</taxon>
        <taxon>Fungi</taxon>
        <taxon>Fungi incertae sedis</taxon>
        <taxon>Microsporidia</taxon>
        <taxon>Mitosporidium</taxon>
    </lineage>
</organism>
<keyword evidence="10 11" id="KW-0472">Membrane</keyword>
<gene>
    <name evidence="13" type="ORF">DI09_15p180</name>
</gene>
<proteinExistence type="inferred from homology"/>
<dbReference type="Proteomes" id="UP000029725">
    <property type="component" value="Unassembled WGS sequence"/>
</dbReference>
<dbReference type="GO" id="GO:0005524">
    <property type="term" value="F:ATP binding"/>
    <property type="evidence" value="ECO:0007669"/>
    <property type="project" value="UniProtKB-KW"/>
</dbReference>
<evidence type="ECO:0000256" key="4">
    <source>
        <dbReference type="ARBA" id="ARBA00022723"/>
    </source>
</evidence>
<dbReference type="Gene3D" id="3.40.1110.10">
    <property type="entry name" value="Calcium-transporting ATPase, cytoplasmic domain N"/>
    <property type="match status" value="1"/>
</dbReference>
<evidence type="ECO:0000256" key="9">
    <source>
        <dbReference type="ARBA" id="ARBA00022989"/>
    </source>
</evidence>
<name>A0A098VXR3_9MICR</name>
<evidence type="ECO:0000313" key="14">
    <source>
        <dbReference type="Proteomes" id="UP000029725"/>
    </source>
</evidence>
<dbReference type="Pfam" id="PF00122">
    <property type="entry name" value="E1-E2_ATPase"/>
    <property type="match status" value="1"/>
</dbReference>
<keyword evidence="8" id="KW-1278">Translocase</keyword>
<dbReference type="InterPro" id="IPR006544">
    <property type="entry name" value="P-type_TPase_V"/>
</dbReference>
<evidence type="ECO:0000256" key="7">
    <source>
        <dbReference type="ARBA" id="ARBA00022842"/>
    </source>
</evidence>
<feature type="transmembrane region" description="Helical" evidence="11">
    <location>
        <begin position="195"/>
        <end position="212"/>
    </location>
</feature>
<feature type="transmembrane region" description="Helical" evidence="11">
    <location>
        <begin position="412"/>
        <end position="431"/>
    </location>
</feature>
<sequence length="880" mass="97210">MKIASKSYVKWKLLRARPVQQHLIFVFWIPLYVFWISYEVMAQSSFGDISIILLSAIGAFHALAYLIAYHWSLFVNSFNAFKRSQCIEDATHIYLESFLSPVAIVPILQHSDSAGRKYFSFTHLEARFLCFDGQTFIKAKWLSSLHHDDRDCQHPKSLTCGNESENVIRFLKQVFGKNSLTIPIPSFMSLMKEHVIAPFFVFQLVCVGLWILDTYWYHSLMILAMLFIFEATVVFQRLKNMNEIRGMAPPPQSCLVLRCNQWVSGVSSEDLLPGDIIGLPSEFGDVLSVPADMLILYGSCIVNEALLSGESTPCMKESMEISAAVMDEIKRKKSISFKSAFKTSAIFGGTKILQITSNSATENDLNLAYGEVPQGIALIALVVRTGFLTTQGKLVRTMCLGRERISANNAEAGYFILFLLFFAIVAAIYVWNAALTEDPDRSRWRLLVQCLLIITSVVPPELPMELSMAINASLLALSKLSIFCTEPFRLPIAGSIDVCCFDKTGTLTQSHLEFIGITGIDSGKKKSTPCALIKDPGEIPGTAQLVIASCHSLVLLNNTAAGDPLEVAALDSIPWSLSSTKGSSKIVEKVANLPALLAIMKRFAFSPSLKRMSVMVEIEQTSKTISSALPEVQNRTRFVTCKGAPESIYPLLVDPPTWFFDVAEQYASEGCRIIALAFKCLGIKGKDLDRVSAESGLTFAGFLIFGASMKKEACEVIAKLSASHHKNVMITGDHALTAIHVAKKLQFGQEDADDSSSCTSEKPTYLLLDCDVEESGDEKQRSIAVSNLHSKSNSVFSDDEQLISFLSSPGLSKFRIAITGPAFEVLSLRCPQWLQSWLVKRITVCARFSPSNKVTSCEEGLHHHHRKTFCGCSRLSAGLL</sequence>
<dbReference type="InterPro" id="IPR059000">
    <property type="entry name" value="ATPase_P-type_domA"/>
</dbReference>
<keyword evidence="5" id="KW-0547">Nucleotide-binding</keyword>
<dbReference type="GO" id="GO:0019829">
    <property type="term" value="F:ATPase-coupled monoatomic cation transmembrane transporter activity"/>
    <property type="evidence" value="ECO:0007669"/>
    <property type="project" value="TreeGrafter"/>
</dbReference>
<feature type="transmembrane region" description="Helical" evidence="11">
    <location>
        <begin position="218"/>
        <end position="235"/>
    </location>
</feature>
<dbReference type="InterPro" id="IPR001757">
    <property type="entry name" value="P_typ_ATPase"/>
</dbReference>
<dbReference type="Gene3D" id="3.40.50.1000">
    <property type="entry name" value="HAD superfamily/HAD-like"/>
    <property type="match status" value="1"/>
</dbReference>
<evidence type="ECO:0000256" key="11">
    <source>
        <dbReference type="SAM" id="Phobius"/>
    </source>
</evidence>
<dbReference type="SUPFAM" id="SSF81660">
    <property type="entry name" value="Metal cation-transporting ATPase, ATP-binding domain N"/>
    <property type="match status" value="1"/>
</dbReference>
<dbReference type="RefSeq" id="XP_013238978.1">
    <property type="nucleotide sequence ID" value="XM_013383524.1"/>
</dbReference>
<feature type="transmembrane region" description="Helical" evidence="11">
    <location>
        <begin position="50"/>
        <end position="74"/>
    </location>
</feature>
<dbReference type="VEuPathDB" id="MicrosporidiaDB:DI09_15p180"/>
<evidence type="ECO:0000313" key="13">
    <source>
        <dbReference type="EMBL" id="KGG52551.1"/>
    </source>
</evidence>
<evidence type="ECO:0000256" key="2">
    <source>
        <dbReference type="ARBA" id="ARBA00006000"/>
    </source>
</evidence>
<evidence type="ECO:0000256" key="8">
    <source>
        <dbReference type="ARBA" id="ARBA00022967"/>
    </source>
</evidence>
<feature type="transmembrane region" description="Helical" evidence="11">
    <location>
        <begin position="21"/>
        <end position="38"/>
    </location>
</feature>
<dbReference type="PRINTS" id="PR00119">
    <property type="entry name" value="CATATPASE"/>
</dbReference>
<comment type="subcellular location">
    <subcellularLocation>
        <location evidence="1">Membrane</location>
        <topology evidence="1">Multi-pass membrane protein</topology>
    </subcellularLocation>
</comment>
<dbReference type="GO" id="GO:0046872">
    <property type="term" value="F:metal ion binding"/>
    <property type="evidence" value="ECO:0007669"/>
    <property type="project" value="UniProtKB-KW"/>
</dbReference>
<dbReference type="InterPro" id="IPR023214">
    <property type="entry name" value="HAD_sf"/>
</dbReference>
<comment type="similarity">
    <text evidence="2">Belongs to the cation transport ATPase (P-type) (TC 3.A.3) family. Type V subfamily.</text>
</comment>
<dbReference type="NCBIfam" id="TIGR01494">
    <property type="entry name" value="ATPase_P-type"/>
    <property type="match status" value="1"/>
</dbReference>
<keyword evidence="4" id="KW-0479">Metal-binding</keyword>
<evidence type="ECO:0000256" key="3">
    <source>
        <dbReference type="ARBA" id="ARBA00022692"/>
    </source>
</evidence>
<dbReference type="InterPro" id="IPR023298">
    <property type="entry name" value="ATPase_P-typ_TM_dom_sf"/>
</dbReference>
<keyword evidence="7" id="KW-0460">Magnesium</keyword>
<dbReference type="PROSITE" id="PS00154">
    <property type="entry name" value="ATPASE_E1_E2"/>
    <property type="match status" value="1"/>
</dbReference>
<dbReference type="SUPFAM" id="SSF81653">
    <property type="entry name" value="Calcium ATPase, transduction domain A"/>
    <property type="match status" value="1"/>
</dbReference>
<reference evidence="13 14" key="1">
    <citation type="submission" date="2014-04" db="EMBL/GenBank/DDBJ databases">
        <title>A new species of microsporidia sheds light on the evolution of extreme parasitism.</title>
        <authorList>
            <person name="Haag K.L."/>
            <person name="James T.Y."/>
            <person name="Larsson R."/>
            <person name="Schaer T.M."/>
            <person name="Refardt D."/>
            <person name="Pombert J.-F."/>
            <person name="Ebert D."/>
        </authorList>
    </citation>
    <scope>NUCLEOTIDE SEQUENCE [LARGE SCALE GENOMIC DNA]</scope>
    <source>
        <strain evidence="13 14">UGP3</strain>
        <tissue evidence="13">Spores</tissue>
    </source>
</reference>
<dbReference type="InterPro" id="IPR036412">
    <property type="entry name" value="HAD-like_sf"/>
</dbReference>
<accession>A0A098VXR3</accession>
<evidence type="ECO:0000259" key="12">
    <source>
        <dbReference type="Pfam" id="PF00122"/>
    </source>
</evidence>
<evidence type="ECO:0000256" key="5">
    <source>
        <dbReference type="ARBA" id="ARBA00022741"/>
    </source>
</evidence>
<dbReference type="InterPro" id="IPR023299">
    <property type="entry name" value="ATPase_P-typ_cyto_dom_N"/>
</dbReference>
<comment type="caution">
    <text evidence="13">The sequence shown here is derived from an EMBL/GenBank/DDBJ whole genome shotgun (WGS) entry which is preliminary data.</text>
</comment>
<dbReference type="InterPro" id="IPR008250">
    <property type="entry name" value="ATPase_P-typ_transduc_dom_A_sf"/>
</dbReference>
<dbReference type="SUPFAM" id="SSF81665">
    <property type="entry name" value="Calcium ATPase, transmembrane domain M"/>
    <property type="match status" value="1"/>
</dbReference>
<dbReference type="InterPro" id="IPR018303">
    <property type="entry name" value="ATPase_P-typ_P_site"/>
</dbReference>
<feature type="domain" description="P-type ATPase A" evidence="12">
    <location>
        <begin position="251"/>
        <end position="396"/>
    </location>
</feature>
<evidence type="ECO:0000256" key="6">
    <source>
        <dbReference type="ARBA" id="ARBA00022840"/>
    </source>
</evidence>
<protein>
    <recommendedName>
        <fullName evidence="12">P-type ATPase A domain-containing protein</fullName>
    </recommendedName>
</protein>
<dbReference type="GeneID" id="25258544"/>
<dbReference type="HOGENOM" id="CLU_001828_4_2_1"/>
<dbReference type="PANTHER" id="PTHR45630:SF7">
    <property type="entry name" value="ENDOPLASMIC RETICULUM TRANSMEMBRANE HELIX TRANSLOCASE"/>
    <property type="match status" value="1"/>
</dbReference>
<dbReference type="OrthoDB" id="48943at2759"/>
<dbReference type="GO" id="GO:0005789">
    <property type="term" value="C:endoplasmic reticulum membrane"/>
    <property type="evidence" value="ECO:0007669"/>
    <property type="project" value="TreeGrafter"/>
</dbReference>
<dbReference type="Gene3D" id="2.70.150.10">
    <property type="entry name" value="Calcium-transporting ATPase, cytoplasmic transduction domain A"/>
    <property type="match status" value="1"/>
</dbReference>
<keyword evidence="3 11" id="KW-0812">Transmembrane</keyword>
<dbReference type="EMBL" id="JMKJ01000066">
    <property type="protein sequence ID" value="KGG52551.1"/>
    <property type="molecule type" value="Genomic_DNA"/>
</dbReference>
<dbReference type="GO" id="GO:0015662">
    <property type="term" value="F:P-type ion transporter activity"/>
    <property type="evidence" value="ECO:0007669"/>
    <property type="project" value="TreeGrafter"/>
</dbReference>
<dbReference type="GO" id="GO:0016887">
    <property type="term" value="F:ATP hydrolysis activity"/>
    <property type="evidence" value="ECO:0007669"/>
    <property type="project" value="InterPro"/>
</dbReference>
<keyword evidence="9 11" id="KW-1133">Transmembrane helix</keyword>
<dbReference type="SUPFAM" id="SSF56784">
    <property type="entry name" value="HAD-like"/>
    <property type="match status" value="1"/>
</dbReference>
<dbReference type="GO" id="GO:0006874">
    <property type="term" value="P:intracellular calcium ion homeostasis"/>
    <property type="evidence" value="ECO:0007669"/>
    <property type="project" value="TreeGrafter"/>
</dbReference>
<evidence type="ECO:0000256" key="10">
    <source>
        <dbReference type="ARBA" id="ARBA00023136"/>
    </source>
</evidence>
<dbReference type="PANTHER" id="PTHR45630">
    <property type="entry name" value="CATION-TRANSPORTING ATPASE-RELATED"/>
    <property type="match status" value="1"/>
</dbReference>
<keyword evidence="6" id="KW-0067">ATP-binding</keyword>